<evidence type="ECO:0000313" key="1">
    <source>
        <dbReference type="EMBL" id="MBZ0155671.1"/>
    </source>
</evidence>
<protein>
    <recommendedName>
        <fullName evidence="3">STAS domain-containing protein</fullName>
    </recommendedName>
</protein>
<proteinExistence type="predicted"/>
<reference evidence="1" key="1">
    <citation type="journal article" date="2021" name="bioRxiv">
        <title>Unraveling nitrogen, sulfur and carbon metabolic pathways and microbial community transcriptional responses to substrate deprivation and toxicity stresses in a bioreactor mimicking anoxic brackish coastal sediment conditions.</title>
        <authorList>
            <person name="Martins P.D."/>
            <person name="Echeveste M.J."/>
            <person name="Arshad A."/>
            <person name="Kurth J."/>
            <person name="Ouboter H."/>
            <person name="Jetten M.S.M."/>
            <person name="Welte C.U."/>
        </authorList>
    </citation>
    <scope>NUCLEOTIDE SEQUENCE</scope>
    <source>
        <strain evidence="1">MAG_39</strain>
    </source>
</reference>
<accession>A0A953LW85</accession>
<comment type="caution">
    <text evidence="1">The sequence shown here is derived from an EMBL/GenBank/DDBJ whole genome shotgun (WGS) entry which is preliminary data.</text>
</comment>
<evidence type="ECO:0008006" key="3">
    <source>
        <dbReference type="Google" id="ProtNLM"/>
    </source>
</evidence>
<organism evidence="1 2">
    <name type="scientific">Candidatus Nitrobium versatile</name>
    <dbReference type="NCBI Taxonomy" id="2884831"/>
    <lineage>
        <taxon>Bacteria</taxon>
        <taxon>Pseudomonadati</taxon>
        <taxon>Nitrospirota</taxon>
        <taxon>Nitrospiria</taxon>
        <taxon>Nitrospirales</taxon>
        <taxon>Nitrospiraceae</taxon>
        <taxon>Candidatus Nitrobium</taxon>
    </lineage>
</organism>
<evidence type="ECO:0000313" key="2">
    <source>
        <dbReference type="Proteomes" id="UP000705867"/>
    </source>
</evidence>
<dbReference type="AlphaFoldDB" id="A0A953LW85"/>
<gene>
    <name evidence="1" type="ORF">K8I29_05575</name>
</gene>
<reference evidence="1" key="2">
    <citation type="submission" date="2021-08" db="EMBL/GenBank/DDBJ databases">
        <authorList>
            <person name="Dalcin Martins P."/>
        </authorList>
    </citation>
    <scope>NUCLEOTIDE SEQUENCE</scope>
    <source>
        <strain evidence="1">MAG_39</strain>
    </source>
</reference>
<name>A0A953LW85_9BACT</name>
<dbReference type="EMBL" id="JAIOIV010000040">
    <property type="protein sequence ID" value="MBZ0155671.1"/>
    <property type="molecule type" value="Genomic_DNA"/>
</dbReference>
<sequence length="299" mass="33416">MEETTIVLKFPSQCSLSTLIFAQSGLLSDFNASLSTSNEKILFDCESVKFIRPFCANLLSAMMLSHIKRGTAVFIKIPHNQSVLKYLKDLGFFEEFIINQEKVTCTPRSTSVALKKLESVDGTYLDNITKWLNCNAEIPFQVAQDLVSISLLEAINNVFDHSQSEIGCYVSAQAYHRENRLILSILDLGIGLFNSLKTVYPEIKNDPEAISRAILEGVSSKRTIEKKVRGVGLTNISGFLKGRGEMEIVSYQGYWKQRHDGAIEIRDLSCPLRGTCVNLSIDKHSVLEIVDPDEAVWGE</sequence>
<dbReference type="Proteomes" id="UP000705867">
    <property type="component" value="Unassembled WGS sequence"/>
</dbReference>